<gene>
    <name evidence="2" type="ORF">KEM10_13440</name>
</gene>
<dbReference type="RefSeq" id="WP_212216531.1">
    <property type="nucleotide sequence ID" value="NZ_JAGUCO010000009.1"/>
</dbReference>
<dbReference type="InterPro" id="IPR013520">
    <property type="entry name" value="Ribonucl_H"/>
</dbReference>
<accession>A0ABS5JWK8</accession>
<dbReference type="SMART" id="SM00479">
    <property type="entry name" value="EXOIII"/>
    <property type="match status" value="1"/>
</dbReference>
<evidence type="ECO:0000313" key="3">
    <source>
        <dbReference type="Proteomes" id="UP000708576"/>
    </source>
</evidence>
<reference evidence="2 3" key="1">
    <citation type="journal article" date="2015" name="Int. J. Syst. Evol. Microbiol.">
        <title>Carboxylicivirga linearis sp. nov., isolated from a sea cucumber culture pond.</title>
        <authorList>
            <person name="Wang F.Q."/>
            <person name="Zhou Y.X."/>
            <person name="Lin X.Z."/>
            <person name="Chen G.J."/>
            <person name="Du Z.J."/>
        </authorList>
    </citation>
    <scope>NUCLEOTIDE SEQUENCE [LARGE SCALE GENOMIC DNA]</scope>
    <source>
        <strain evidence="2 3">FB218</strain>
    </source>
</reference>
<dbReference type="InterPro" id="IPR036397">
    <property type="entry name" value="RNaseH_sf"/>
</dbReference>
<dbReference type="Proteomes" id="UP000708576">
    <property type="component" value="Unassembled WGS sequence"/>
</dbReference>
<dbReference type="SUPFAM" id="SSF53098">
    <property type="entry name" value="Ribonuclease H-like"/>
    <property type="match status" value="1"/>
</dbReference>
<proteinExistence type="predicted"/>
<dbReference type="GO" id="GO:0004527">
    <property type="term" value="F:exonuclease activity"/>
    <property type="evidence" value="ECO:0007669"/>
    <property type="project" value="UniProtKB-KW"/>
</dbReference>
<protein>
    <submittedName>
        <fullName evidence="2">3'-5' exonuclease</fullName>
    </submittedName>
</protein>
<dbReference type="CDD" id="cd06127">
    <property type="entry name" value="DEDDh"/>
    <property type="match status" value="1"/>
</dbReference>
<organism evidence="2 3">
    <name type="scientific">Carboxylicivirga linearis</name>
    <dbReference type="NCBI Taxonomy" id="1628157"/>
    <lineage>
        <taxon>Bacteria</taxon>
        <taxon>Pseudomonadati</taxon>
        <taxon>Bacteroidota</taxon>
        <taxon>Bacteroidia</taxon>
        <taxon>Marinilabiliales</taxon>
        <taxon>Marinilabiliaceae</taxon>
        <taxon>Carboxylicivirga</taxon>
    </lineage>
</organism>
<dbReference type="Gene3D" id="3.30.420.10">
    <property type="entry name" value="Ribonuclease H-like superfamily/Ribonuclease H"/>
    <property type="match status" value="1"/>
</dbReference>
<keyword evidence="2" id="KW-0378">Hydrolase</keyword>
<dbReference type="InterPro" id="IPR012337">
    <property type="entry name" value="RNaseH-like_sf"/>
</dbReference>
<keyword evidence="2" id="KW-0269">Exonuclease</keyword>
<dbReference type="EMBL" id="JAGUCO010000009">
    <property type="protein sequence ID" value="MBS2099291.1"/>
    <property type="molecule type" value="Genomic_DNA"/>
</dbReference>
<feature type="domain" description="Exonuclease" evidence="1">
    <location>
        <begin position="4"/>
        <end position="190"/>
    </location>
</feature>
<keyword evidence="3" id="KW-1185">Reference proteome</keyword>
<keyword evidence="2" id="KW-0540">Nuclease</keyword>
<evidence type="ECO:0000259" key="1">
    <source>
        <dbReference type="SMART" id="SM00479"/>
    </source>
</evidence>
<name>A0ABS5JWK8_9BACT</name>
<comment type="caution">
    <text evidence="2">The sequence shown here is derived from an EMBL/GenBank/DDBJ whole genome shotgun (WGS) entry which is preliminary data.</text>
</comment>
<evidence type="ECO:0000313" key="2">
    <source>
        <dbReference type="EMBL" id="MBS2099291.1"/>
    </source>
</evidence>
<sequence>MKDYILFIDTETSDKPNQWNSSTKEVHKWPYVLQISWTVCKSNGQLVLTRDYYINPGQIEINPTAYKIHGLNLDFLKENGIPREGALKQLLIDINLYQPLLVGHFLKFDLKMIEVAFNRVGESLKLDNLPKFCTMLNTRRPFAPADTPLLRLNELYHSLFNKELKDMHNAKVDALATKKCFFELVNQGKIDDKVIQRQQKLFKKGGKFKSILLQLFP</sequence>